<dbReference type="PANTHER" id="PTHR22900:SF10">
    <property type="entry name" value="CARBOHYDRATE SULFOTRANSFERASE"/>
    <property type="match status" value="1"/>
</dbReference>
<dbReference type="InterPro" id="IPR005331">
    <property type="entry name" value="Sulfotransferase"/>
</dbReference>
<keyword evidence="1" id="KW-0812">Transmembrane</keyword>
<comment type="caution">
    <text evidence="2">The sequence shown here is derived from an EMBL/GenBank/DDBJ whole genome shotgun (WGS) entry which is preliminary data.</text>
</comment>
<evidence type="ECO:0000256" key="1">
    <source>
        <dbReference type="SAM" id="Phobius"/>
    </source>
</evidence>
<keyword evidence="3" id="KW-1185">Reference proteome</keyword>
<dbReference type="GO" id="GO:0016020">
    <property type="term" value="C:membrane"/>
    <property type="evidence" value="ECO:0007669"/>
    <property type="project" value="InterPro"/>
</dbReference>
<name>A0A9P1MVX4_9PELO</name>
<dbReference type="GO" id="GO:1902884">
    <property type="term" value="P:positive regulation of response to oxidative stress"/>
    <property type="evidence" value="ECO:0007669"/>
    <property type="project" value="InterPro"/>
</dbReference>
<dbReference type="EMBL" id="CANHGI010000002">
    <property type="protein sequence ID" value="CAI5441667.1"/>
    <property type="molecule type" value="Genomic_DNA"/>
</dbReference>
<dbReference type="AlphaFoldDB" id="A0A9P1MVX4"/>
<dbReference type="Proteomes" id="UP001152747">
    <property type="component" value="Unassembled WGS sequence"/>
</dbReference>
<proteinExistence type="predicted"/>
<keyword evidence="1" id="KW-0472">Membrane</keyword>
<sequence length="326" mass="38239">MKNEKNDTKLEVGKLPDQYKSSGKLNTKYYLIIPALICGCLVWFAYNQWQNPPELQKTPESLLPKERVWWMPDLLKTLPALADGFRSEKYLERYNMSTCLIEGNFEKTAAAVSCYLLNPENYAKNNKSISTDTVGHGFCGNSPPLSLYSWGDWKKYLSKPMRKLVMIQQPLERFVRQFSEFCVRQKICFDCGTDVACFLRKIKKDLEKIAEGLKGNIRTPLTRVFSPQSWYCHLNHHLREYEFIKLGGNSTEKEEYINQWTTILEKQGVKENLLENIKNEINKIAMELTTDDMKLYANIRKDVDLFRLFRQVYEYDYLIFGYSLEV</sequence>
<dbReference type="PANTHER" id="PTHR22900">
    <property type="entry name" value="PROTEIN CBG14245-RELATED"/>
    <property type="match status" value="1"/>
</dbReference>
<protein>
    <submittedName>
        <fullName evidence="2">Uncharacterized protein</fullName>
    </submittedName>
</protein>
<dbReference type="GO" id="GO:0050650">
    <property type="term" value="P:chondroitin sulfate proteoglycan biosynthetic process"/>
    <property type="evidence" value="ECO:0007669"/>
    <property type="project" value="InterPro"/>
</dbReference>
<gene>
    <name evidence="2" type="ORF">CAMP_LOCUS4304</name>
</gene>
<dbReference type="GO" id="GO:0047756">
    <property type="term" value="F:chondroitin 4-sulfotransferase activity"/>
    <property type="evidence" value="ECO:0007669"/>
    <property type="project" value="InterPro"/>
</dbReference>
<evidence type="ECO:0000313" key="2">
    <source>
        <dbReference type="EMBL" id="CAI5441667.1"/>
    </source>
</evidence>
<dbReference type="InterPro" id="IPR007669">
    <property type="entry name" value="Chst-1-like"/>
</dbReference>
<dbReference type="Pfam" id="PF03567">
    <property type="entry name" value="Sulfotransfer_2"/>
    <property type="match status" value="1"/>
</dbReference>
<accession>A0A9P1MVX4</accession>
<feature type="transmembrane region" description="Helical" evidence="1">
    <location>
        <begin position="29"/>
        <end position="46"/>
    </location>
</feature>
<evidence type="ECO:0000313" key="3">
    <source>
        <dbReference type="Proteomes" id="UP001152747"/>
    </source>
</evidence>
<keyword evidence="1" id="KW-1133">Transmembrane helix</keyword>
<dbReference type="OrthoDB" id="5777802at2759"/>
<organism evidence="2 3">
    <name type="scientific">Caenorhabditis angaria</name>
    <dbReference type="NCBI Taxonomy" id="860376"/>
    <lineage>
        <taxon>Eukaryota</taxon>
        <taxon>Metazoa</taxon>
        <taxon>Ecdysozoa</taxon>
        <taxon>Nematoda</taxon>
        <taxon>Chromadorea</taxon>
        <taxon>Rhabditida</taxon>
        <taxon>Rhabditina</taxon>
        <taxon>Rhabditomorpha</taxon>
        <taxon>Rhabditoidea</taxon>
        <taxon>Rhabditidae</taxon>
        <taxon>Peloderinae</taxon>
        <taxon>Caenorhabditis</taxon>
    </lineage>
</organism>
<reference evidence="2" key="1">
    <citation type="submission" date="2022-11" db="EMBL/GenBank/DDBJ databases">
        <authorList>
            <person name="Kikuchi T."/>
        </authorList>
    </citation>
    <scope>NUCLEOTIDE SEQUENCE</scope>
    <source>
        <strain evidence="2">PS1010</strain>
    </source>
</reference>